<evidence type="ECO:0000256" key="1">
    <source>
        <dbReference type="SAM" id="MobiDB-lite"/>
    </source>
</evidence>
<evidence type="ECO:0000313" key="3">
    <source>
        <dbReference type="EMBL" id="CAI7994100.1"/>
    </source>
</evidence>
<dbReference type="Pfam" id="PF00010">
    <property type="entry name" value="HLH"/>
    <property type="match status" value="1"/>
</dbReference>
<reference evidence="3" key="1">
    <citation type="submission" date="2023-03" db="EMBL/GenBank/DDBJ databases">
        <authorList>
            <person name="Steffen K."/>
            <person name="Cardenas P."/>
        </authorList>
    </citation>
    <scope>NUCLEOTIDE SEQUENCE</scope>
</reference>
<feature type="domain" description="BHLH" evidence="2">
    <location>
        <begin position="111"/>
        <end position="172"/>
    </location>
</feature>
<evidence type="ECO:0000313" key="4">
    <source>
        <dbReference type="Proteomes" id="UP001174909"/>
    </source>
</evidence>
<feature type="compositionally biased region" description="Basic residues" evidence="1">
    <location>
        <begin position="91"/>
        <end position="100"/>
    </location>
</feature>
<dbReference type="InterPro" id="IPR036638">
    <property type="entry name" value="HLH_DNA-bd_sf"/>
</dbReference>
<keyword evidence="4" id="KW-1185">Reference proteome</keyword>
<proteinExistence type="predicted"/>
<feature type="region of interest" description="Disordered" evidence="1">
    <location>
        <begin position="91"/>
        <end position="123"/>
    </location>
</feature>
<dbReference type="Proteomes" id="UP001174909">
    <property type="component" value="Unassembled WGS sequence"/>
</dbReference>
<feature type="region of interest" description="Disordered" evidence="1">
    <location>
        <begin position="26"/>
        <end position="49"/>
    </location>
</feature>
<dbReference type="InterPro" id="IPR011598">
    <property type="entry name" value="bHLH_dom"/>
</dbReference>
<dbReference type="Gene3D" id="4.10.280.10">
    <property type="entry name" value="Helix-loop-helix DNA-binding domain"/>
    <property type="match status" value="1"/>
</dbReference>
<feature type="compositionally biased region" description="Basic and acidic residues" evidence="1">
    <location>
        <begin position="101"/>
        <end position="123"/>
    </location>
</feature>
<accession>A0AA35QWH1</accession>
<dbReference type="PROSITE" id="PS50888">
    <property type="entry name" value="BHLH"/>
    <property type="match status" value="1"/>
</dbReference>
<protein>
    <recommendedName>
        <fullName evidence="2">BHLH domain-containing protein</fullName>
    </recommendedName>
</protein>
<dbReference type="AlphaFoldDB" id="A0AA35QWH1"/>
<dbReference type="EMBL" id="CASHTH010000206">
    <property type="protein sequence ID" value="CAI7994100.1"/>
    <property type="molecule type" value="Genomic_DNA"/>
</dbReference>
<dbReference type="GO" id="GO:0046983">
    <property type="term" value="F:protein dimerization activity"/>
    <property type="evidence" value="ECO:0007669"/>
    <property type="project" value="InterPro"/>
</dbReference>
<evidence type="ECO:0000259" key="2">
    <source>
        <dbReference type="PROSITE" id="PS50888"/>
    </source>
</evidence>
<comment type="caution">
    <text evidence="3">The sequence shown here is derived from an EMBL/GenBank/DDBJ whole genome shotgun (WGS) entry which is preliminary data.</text>
</comment>
<sequence length="328" mass="36263">MLLINTVSTPLATERRRVLNVSRCFRRNRPGKNSPSGDRDDGFYGPAIYESGDDTAMTAAPVFSGDPLGEDGQPFTLKPLVEMGVVGACRRGRRRGRRNRTAVERQTEKEQRRHSKNARERERVENVRNEYAKLEKLVGLGADDYLGESTKELGRYCKLRVLTAAIERIKTLKELLRSADEETGSVSDHTQAPLCEHHAASHSPTVDCGGIVTGTISFSTTYDHSLSQPNEPFLPLTPAINKPNTVPVFNQGFPSPCSTDYSAHHPYHFFPSHSSSFLPHNFSNAHPPAFQPQPLHPCTLPAGGSMDPWAPALFPSCPPYVVHTHSQI</sequence>
<organism evidence="3 4">
    <name type="scientific">Geodia barretti</name>
    <name type="common">Barrett's horny sponge</name>
    <dbReference type="NCBI Taxonomy" id="519541"/>
    <lineage>
        <taxon>Eukaryota</taxon>
        <taxon>Metazoa</taxon>
        <taxon>Porifera</taxon>
        <taxon>Demospongiae</taxon>
        <taxon>Heteroscleromorpha</taxon>
        <taxon>Tetractinellida</taxon>
        <taxon>Astrophorina</taxon>
        <taxon>Geodiidae</taxon>
        <taxon>Geodia</taxon>
    </lineage>
</organism>
<dbReference type="SUPFAM" id="SSF47459">
    <property type="entry name" value="HLH, helix-loop-helix DNA-binding domain"/>
    <property type="match status" value="1"/>
</dbReference>
<name>A0AA35QWH1_GEOBA</name>
<gene>
    <name evidence="3" type="ORF">GBAR_LOCUS1380</name>
</gene>